<dbReference type="CDD" id="cd06127">
    <property type="entry name" value="DEDDh"/>
    <property type="match status" value="1"/>
</dbReference>
<evidence type="ECO:0000313" key="16">
    <source>
        <dbReference type="Proteomes" id="UP000276301"/>
    </source>
</evidence>
<dbReference type="InterPro" id="IPR013520">
    <property type="entry name" value="Ribonucl_H"/>
</dbReference>
<sequence>MLLRRARISFGGGPMMPAVTAPAFTLNDEQRIAAETFTDNLLVLAGAGTGKTNTLACRVANLLSGGLAKPEEILCLTFTNRACREMTERVERMAGEAARGVTVKTVHAFCAWLLRETPGVFTDVGPDFSVCDADDAREILREVVFEVVGREPGDQALRVLQDFTGLVKDCWLARPQEDCSAAAAWAFVHRREEVERVCVGPDRRFDPKFHRFLVKYGASVVRLYNLKLLSSGLLDFSDLLIRAFALLADPRVSALWRERFRFVHVDEVQDVSLAEYGLLSGLCGNARVLLCGDFNQTIYQWRGSDPGALIARFTEEFHPRVIEFTVNYRSSPGLLAAGNAFLANAFGRGPGGGGHVEFGGDVVVRSFDTPADEIHWIYGQIASLGLTDFSRAAIITRTNKVCADVCGILRASRLDDSLPPVRFMLADELRLLKRAEVKDALACVSIAANPRDGEALARVLKRLVKGVGPATVGAVAANYREGGGAALTDFFDPRTRNTGDFFSPLLDALAEGRVVVYDVESTGTDVYSDEIVQMAAVRLDPAGNVSERFERFLRPSRPVGDSEKVHGFTDGFLAERGEDPAKALGDFLRFCEGCVIVGHNVAFDVAITRRNLARSGAPGEFGNVWYDTLDLSRRYLKNLENHKLLTVAAALGATNDPTHNAMDDILATADVLRALVKGYLLPGQEARRAFYAKYLPRLAGAASLVETARREAEGLGGPAAARMLLDRFGVWELYDGAPEKRANLQLFLDFADDFCDPALPPARQLSSLLELSALSSSELDRMSRSANKVAVITAHQSKGCEFDYVFLPVLQEGVFPTFQAARSGELEEEKRVFYVSITRARKKLFLTWSRCGMNNYPSKPSRFLGMLG</sequence>
<evidence type="ECO:0000256" key="2">
    <source>
        <dbReference type="ARBA" id="ARBA00022741"/>
    </source>
</evidence>
<evidence type="ECO:0000256" key="3">
    <source>
        <dbReference type="ARBA" id="ARBA00022801"/>
    </source>
</evidence>
<evidence type="ECO:0000256" key="11">
    <source>
        <dbReference type="ARBA" id="ARBA00048988"/>
    </source>
</evidence>
<keyword evidence="5" id="KW-0269">Exonuclease</keyword>
<feature type="binding site" evidence="12">
    <location>
        <begin position="45"/>
        <end position="52"/>
    </location>
    <ligand>
        <name>ATP</name>
        <dbReference type="ChEBI" id="CHEBI:30616"/>
    </ligand>
</feature>
<dbReference type="Gene3D" id="3.40.50.300">
    <property type="entry name" value="P-loop containing nucleotide triphosphate hydrolases"/>
    <property type="match status" value="3"/>
</dbReference>
<keyword evidence="8" id="KW-0413">Isomerase</keyword>
<dbReference type="PANTHER" id="PTHR11070">
    <property type="entry name" value="UVRD / RECB / PCRA DNA HELICASE FAMILY MEMBER"/>
    <property type="match status" value="1"/>
</dbReference>
<evidence type="ECO:0000256" key="1">
    <source>
        <dbReference type="ARBA" id="ARBA00009922"/>
    </source>
</evidence>
<dbReference type="Proteomes" id="UP000276301">
    <property type="component" value="Unassembled WGS sequence"/>
</dbReference>
<dbReference type="GO" id="GO:0005829">
    <property type="term" value="C:cytosol"/>
    <property type="evidence" value="ECO:0007669"/>
    <property type="project" value="TreeGrafter"/>
</dbReference>
<dbReference type="PROSITE" id="PS51198">
    <property type="entry name" value="UVRD_HELICASE_ATP_BIND"/>
    <property type="match status" value="1"/>
</dbReference>
<dbReference type="GO" id="GO:0004527">
    <property type="term" value="F:exonuclease activity"/>
    <property type="evidence" value="ECO:0007669"/>
    <property type="project" value="UniProtKB-KW"/>
</dbReference>
<protein>
    <recommendedName>
        <fullName evidence="10">DNA 3'-5' helicase</fullName>
        <ecNumber evidence="10">5.6.2.4</ecNumber>
    </recommendedName>
</protein>
<dbReference type="SMART" id="SM00479">
    <property type="entry name" value="EXOIII"/>
    <property type="match status" value="1"/>
</dbReference>
<dbReference type="GO" id="GO:0000725">
    <property type="term" value="P:recombinational repair"/>
    <property type="evidence" value="ECO:0007669"/>
    <property type="project" value="TreeGrafter"/>
</dbReference>
<dbReference type="InterPro" id="IPR036397">
    <property type="entry name" value="RNaseH_sf"/>
</dbReference>
<comment type="catalytic activity">
    <reaction evidence="9">
        <text>Couples ATP hydrolysis with the unwinding of duplex DNA by translocating in the 3'-5' direction.</text>
        <dbReference type="EC" id="5.6.2.4"/>
    </reaction>
</comment>
<evidence type="ECO:0000256" key="12">
    <source>
        <dbReference type="PROSITE-ProRule" id="PRU00560"/>
    </source>
</evidence>
<evidence type="ECO:0000256" key="7">
    <source>
        <dbReference type="ARBA" id="ARBA00023125"/>
    </source>
</evidence>
<keyword evidence="2 12" id="KW-0547">Nucleotide-binding</keyword>
<feature type="domain" description="UvrD-like helicase C-terminal" evidence="14">
    <location>
        <begin position="332"/>
        <end position="799"/>
    </location>
</feature>
<name>A0A498D1D4_9FIRM</name>
<evidence type="ECO:0000256" key="8">
    <source>
        <dbReference type="ARBA" id="ARBA00023235"/>
    </source>
</evidence>
<dbReference type="InterPro" id="IPR012337">
    <property type="entry name" value="RNaseH-like_sf"/>
</dbReference>
<dbReference type="GO" id="GO:0005524">
    <property type="term" value="F:ATP binding"/>
    <property type="evidence" value="ECO:0007669"/>
    <property type="project" value="UniProtKB-UniRule"/>
</dbReference>
<dbReference type="GO" id="GO:0043138">
    <property type="term" value="F:3'-5' DNA helicase activity"/>
    <property type="evidence" value="ECO:0007669"/>
    <property type="project" value="UniProtKB-EC"/>
</dbReference>
<evidence type="ECO:0000259" key="14">
    <source>
        <dbReference type="PROSITE" id="PS51217"/>
    </source>
</evidence>
<dbReference type="SUPFAM" id="SSF53098">
    <property type="entry name" value="Ribonuclease H-like"/>
    <property type="match status" value="1"/>
</dbReference>
<dbReference type="InterPro" id="IPR000212">
    <property type="entry name" value="DNA_helicase_UvrD/REP"/>
</dbReference>
<dbReference type="InterPro" id="IPR014016">
    <property type="entry name" value="UvrD-like_ATP-bd"/>
</dbReference>
<keyword evidence="16" id="KW-1185">Reference proteome</keyword>
<dbReference type="Pfam" id="PF13361">
    <property type="entry name" value="UvrD_C"/>
    <property type="match status" value="1"/>
</dbReference>
<evidence type="ECO:0000256" key="5">
    <source>
        <dbReference type="ARBA" id="ARBA00022839"/>
    </source>
</evidence>
<dbReference type="Pfam" id="PF00580">
    <property type="entry name" value="UvrD-helicase"/>
    <property type="match status" value="1"/>
</dbReference>
<evidence type="ECO:0000256" key="10">
    <source>
        <dbReference type="ARBA" id="ARBA00034808"/>
    </source>
</evidence>
<feature type="domain" description="UvrD-like helicase ATP-binding" evidence="13">
    <location>
        <begin position="24"/>
        <end position="331"/>
    </location>
</feature>
<dbReference type="SUPFAM" id="SSF52540">
    <property type="entry name" value="P-loop containing nucleoside triphosphate hydrolases"/>
    <property type="match status" value="1"/>
</dbReference>
<gene>
    <name evidence="15" type="ORF">D4A47_07070</name>
</gene>
<dbReference type="Pfam" id="PF00929">
    <property type="entry name" value="RNase_T"/>
    <property type="match status" value="1"/>
</dbReference>
<dbReference type="InterPro" id="IPR027417">
    <property type="entry name" value="P-loop_NTPase"/>
</dbReference>
<reference evidence="15 16" key="1">
    <citation type="submission" date="2018-10" db="EMBL/GenBank/DDBJ databases">
        <title>Anaerotruncus faecis sp. nov., isolated from human feces.</title>
        <authorList>
            <person name="Wang Y.-J."/>
        </authorList>
    </citation>
    <scope>NUCLEOTIDE SEQUENCE [LARGE SCALE GENOMIC DNA]</scope>
    <source>
        <strain evidence="15 16">22A2-44</strain>
    </source>
</reference>
<evidence type="ECO:0000259" key="13">
    <source>
        <dbReference type="PROSITE" id="PS51198"/>
    </source>
</evidence>
<evidence type="ECO:0000256" key="6">
    <source>
        <dbReference type="ARBA" id="ARBA00022840"/>
    </source>
</evidence>
<dbReference type="InterPro" id="IPR013986">
    <property type="entry name" value="DExx_box_DNA_helicase_dom_sf"/>
</dbReference>
<dbReference type="Gene3D" id="3.30.420.10">
    <property type="entry name" value="Ribonuclease H-like superfamily/Ribonuclease H"/>
    <property type="match status" value="1"/>
</dbReference>
<dbReference type="EC" id="5.6.2.4" evidence="10"/>
<dbReference type="CDD" id="cd17932">
    <property type="entry name" value="DEXQc_UvrD"/>
    <property type="match status" value="1"/>
</dbReference>
<dbReference type="PANTHER" id="PTHR11070:SF2">
    <property type="entry name" value="ATP-DEPENDENT DNA HELICASE SRS2"/>
    <property type="match status" value="1"/>
</dbReference>
<dbReference type="FunFam" id="3.30.420.10:FF:000045">
    <property type="entry name" value="3'-5' exonuclease DinG"/>
    <property type="match status" value="1"/>
</dbReference>
<comment type="caution">
    <text evidence="15">The sequence shown here is derived from an EMBL/GenBank/DDBJ whole genome shotgun (WGS) entry which is preliminary data.</text>
</comment>
<keyword evidence="7" id="KW-0238">DNA-binding</keyword>
<dbReference type="GO" id="GO:0033202">
    <property type="term" value="C:DNA helicase complex"/>
    <property type="evidence" value="ECO:0007669"/>
    <property type="project" value="TreeGrafter"/>
</dbReference>
<keyword evidence="5" id="KW-0540">Nuclease</keyword>
<dbReference type="GO" id="GO:0003677">
    <property type="term" value="F:DNA binding"/>
    <property type="evidence" value="ECO:0007669"/>
    <property type="project" value="UniProtKB-KW"/>
</dbReference>
<dbReference type="PROSITE" id="PS51217">
    <property type="entry name" value="UVRD_HELICASE_CTER"/>
    <property type="match status" value="1"/>
</dbReference>
<organism evidence="15 16">
    <name type="scientific">Anaerotruncus massiliensis</name>
    <name type="common">ex Liu et al. 2021</name>
    <dbReference type="NCBI Taxonomy" id="2321404"/>
    <lineage>
        <taxon>Bacteria</taxon>
        <taxon>Bacillati</taxon>
        <taxon>Bacillota</taxon>
        <taxon>Clostridia</taxon>
        <taxon>Eubacteriales</taxon>
        <taxon>Oscillospiraceae</taxon>
        <taxon>Anaerotruncus</taxon>
    </lineage>
</organism>
<dbReference type="GO" id="GO:0016887">
    <property type="term" value="F:ATP hydrolysis activity"/>
    <property type="evidence" value="ECO:0007669"/>
    <property type="project" value="RHEA"/>
</dbReference>
<dbReference type="EMBL" id="RCHT01000008">
    <property type="protein sequence ID" value="RLL11655.1"/>
    <property type="molecule type" value="Genomic_DNA"/>
</dbReference>
<dbReference type="Gene3D" id="1.10.486.10">
    <property type="entry name" value="PCRA, domain 4"/>
    <property type="match status" value="1"/>
</dbReference>
<dbReference type="AlphaFoldDB" id="A0A498D1D4"/>
<evidence type="ECO:0000256" key="9">
    <source>
        <dbReference type="ARBA" id="ARBA00034617"/>
    </source>
</evidence>
<comment type="catalytic activity">
    <reaction evidence="11">
        <text>ATP + H2O = ADP + phosphate + H(+)</text>
        <dbReference type="Rhea" id="RHEA:13065"/>
        <dbReference type="ChEBI" id="CHEBI:15377"/>
        <dbReference type="ChEBI" id="CHEBI:15378"/>
        <dbReference type="ChEBI" id="CHEBI:30616"/>
        <dbReference type="ChEBI" id="CHEBI:43474"/>
        <dbReference type="ChEBI" id="CHEBI:456216"/>
        <dbReference type="EC" id="5.6.2.4"/>
    </reaction>
</comment>
<keyword evidence="6 12" id="KW-0067">ATP-binding</keyword>
<evidence type="ECO:0000256" key="4">
    <source>
        <dbReference type="ARBA" id="ARBA00022806"/>
    </source>
</evidence>
<dbReference type="Gene3D" id="1.10.10.160">
    <property type="match status" value="1"/>
</dbReference>
<keyword evidence="4 12" id="KW-0347">Helicase</keyword>
<dbReference type="InterPro" id="IPR014017">
    <property type="entry name" value="DNA_helicase_UvrD-like_C"/>
</dbReference>
<keyword evidence="3 12" id="KW-0378">Hydrolase</keyword>
<evidence type="ECO:0000313" key="15">
    <source>
        <dbReference type="EMBL" id="RLL11655.1"/>
    </source>
</evidence>
<accession>A0A498D1D4</accession>
<comment type="similarity">
    <text evidence="1">Belongs to the helicase family. UvrD subfamily.</text>
</comment>
<proteinExistence type="inferred from homology"/>